<accession>A0AAE0XHV6</accession>
<dbReference type="Proteomes" id="UP001270362">
    <property type="component" value="Unassembled WGS sequence"/>
</dbReference>
<name>A0AAE0XHV6_9PEZI</name>
<evidence type="ECO:0008006" key="4">
    <source>
        <dbReference type="Google" id="ProtNLM"/>
    </source>
</evidence>
<dbReference type="EMBL" id="JAULSO010000001">
    <property type="protein sequence ID" value="KAK3693722.1"/>
    <property type="molecule type" value="Genomic_DNA"/>
</dbReference>
<protein>
    <recommendedName>
        <fullName evidence="4">Amidoligase enzyme</fullName>
    </recommendedName>
</protein>
<keyword evidence="3" id="KW-1185">Reference proteome</keyword>
<comment type="caution">
    <text evidence="2">The sequence shown here is derived from an EMBL/GenBank/DDBJ whole genome shotgun (WGS) entry which is preliminary data.</text>
</comment>
<reference evidence="2" key="2">
    <citation type="submission" date="2023-06" db="EMBL/GenBank/DDBJ databases">
        <authorList>
            <consortium name="Lawrence Berkeley National Laboratory"/>
            <person name="Haridas S."/>
            <person name="Hensen N."/>
            <person name="Bonometti L."/>
            <person name="Westerberg I."/>
            <person name="Brannstrom I.O."/>
            <person name="Guillou S."/>
            <person name="Cros-Aarteil S."/>
            <person name="Calhoun S."/>
            <person name="Kuo A."/>
            <person name="Mondo S."/>
            <person name="Pangilinan J."/>
            <person name="Riley R."/>
            <person name="Labutti K."/>
            <person name="Andreopoulos B."/>
            <person name="Lipzen A."/>
            <person name="Chen C."/>
            <person name="Yanf M."/>
            <person name="Daum C."/>
            <person name="Ng V."/>
            <person name="Clum A."/>
            <person name="Steindorff A."/>
            <person name="Ohm R."/>
            <person name="Martin F."/>
            <person name="Silar P."/>
            <person name="Natvig D."/>
            <person name="Lalanne C."/>
            <person name="Gautier V."/>
            <person name="Ament-Velasquez S.L."/>
            <person name="Kruys A."/>
            <person name="Hutchinson M.I."/>
            <person name="Powell A.J."/>
            <person name="Barry K."/>
            <person name="Miller A.N."/>
            <person name="Grigoriev I.V."/>
            <person name="Debuchy R."/>
            <person name="Gladieux P."/>
            <person name="Thoren M.H."/>
            <person name="Johannesson H."/>
        </authorList>
    </citation>
    <scope>NUCLEOTIDE SEQUENCE</scope>
    <source>
        <strain evidence="2">CBS 314.62</strain>
    </source>
</reference>
<organism evidence="2 3">
    <name type="scientific">Podospora appendiculata</name>
    <dbReference type="NCBI Taxonomy" id="314037"/>
    <lineage>
        <taxon>Eukaryota</taxon>
        <taxon>Fungi</taxon>
        <taxon>Dikarya</taxon>
        <taxon>Ascomycota</taxon>
        <taxon>Pezizomycotina</taxon>
        <taxon>Sordariomycetes</taxon>
        <taxon>Sordariomycetidae</taxon>
        <taxon>Sordariales</taxon>
        <taxon>Podosporaceae</taxon>
        <taxon>Podospora</taxon>
    </lineage>
</organism>
<gene>
    <name evidence="2" type="ORF">B0T22DRAFT_487376</name>
</gene>
<evidence type="ECO:0000313" key="3">
    <source>
        <dbReference type="Proteomes" id="UP001270362"/>
    </source>
</evidence>
<dbReference type="PANTHER" id="PTHR36847">
    <property type="entry name" value="AMIDOLIGASE ENZYME"/>
    <property type="match status" value="1"/>
</dbReference>
<dbReference type="AlphaFoldDB" id="A0AAE0XHV6"/>
<sequence length="537" mass="57908">MPSRLLPSADPSSRDRLSFGLEFEFLLCHSHSAPIADPIEHVKAILRRIPVKLQDEPVPHDLADPFPTLQLFPHDGWAVVADQTVEDDELAPPRGFACHNQGVEITTPALWDGPEALEHVGAVLRELQRHLRMRVNITSGLHCHVGAGSEKFVTNDGSLRIRPRSFSPAVLRNAAALLWAADGFLCHAHPPERGLSKHTATIRAWSKLSRGHLVTDTESKPLPNSSKSPPPRRRHSSRKTFPARRPSTIDSSAAARFHTLADNRALRPAPAGSVRTESAMLGARQIMACRTTTDVARLLSEEGVLWAHRLNYNFAAYTRDDDTAGCVKSKTAHSSSSSTRTVEFREAAGSVCPVWVPAWADICLGIFRFAATETEETVWAVVERLEAAEEEARRGGPGGGGGGGGGYDMVSFLEDIGVSGSAAVLERRLSRDPLAAWYPCRIGAGGDDGKPFFVGGGGEEGEEGCLVGAVVPAVEDSGAKGEGVAGMVCCAVVEDRKEMEHGHHAETAGRWLDEISARFLAAFDRGRGAGWPFWVSS</sequence>
<dbReference type="PANTHER" id="PTHR36847:SF1">
    <property type="entry name" value="AMIDOLIGASE ENZYME"/>
    <property type="match status" value="1"/>
</dbReference>
<evidence type="ECO:0000256" key="1">
    <source>
        <dbReference type="SAM" id="MobiDB-lite"/>
    </source>
</evidence>
<proteinExistence type="predicted"/>
<reference evidence="2" key="1">
    <citation type="journal article" date="2023" name="Mol. Phylogenet. Evol.">
        <title>Genome-scale phylogeny and comparative genomics of the fungal order Sordariales.</title>
        <authorList>
            <person name="Hensen N."/>
            <person name="Bonometti L."/>
            <person name="Westerberg I."/>
            <person name="Brannstrom I.O."/>
            <person name="Guillou S."/>
            <person name="Cros-Aarteil S."/>
            <person name="Calhoun S."/>
            <person name="Haridas S."/>
            <person name="Kuo A."/>
            <person name="Mondo S."/>
            <person name="Pangilinan J."/>
            <person name="Riley R."/>
            <person name="LaButti K."/>
            <person name="Andreopoulos B."/>
            <person name="Lipzen A."/>
            <person name="Chen C."/>
            <person name="Yan M."/>
            <person name="Daum C."/>
            <person name="Ng V."/>
            <person name="Clum A."/>
            <person name="Steindorff A."/>
            <person name="Ohm R.A."/>
            <person name="Martin F."/>
            <person name="Silar P."/>
            <person name="Natvig D.O."/>
            <person name="Lalanne C."/>
            <person name="Gautier V."/>
            <person name="Ament-Velasquez S.L."/>
            <person name="Kruys A."/>
            <person name="Hutchinson M.I."/>
            <person name="Powell A.J."/>
            <person name="Barry K."/>
            <person name="Miller A.N."/>
            <person name="Grigoriev I.V."/>
            <person name="Debuchy R."/>
            <person name="Gladieux P."/>
            <person name="Hiltunen Thoren M."/>
            <person name="Johannesson H."/>
        </authorList>
    </citation>
    <scope>NUCLEOTIDE SEQUENCE</scope>
    <source>
        <strain evidence="2">CBS 314.62</strain>
    </source>
</reference>
<feature type="compositionally biased region" description="Basic residues" evidence="1">
    <location>
        <begin position="230"/>
        <end position="242"/>
    </location>
</feature>
<evidence type="ECO:0000313" key="2">
    <source>
        <dbReference type="EMBL" id="KAK3693722.1"/>
    </source>
</evidence>
<feature type="region of interest" description="Disordered" evidence="1">
    <location>
        <begin position="213"/>
        <end position="248"/>
    </location>
</feature>